<dbReference type="InterPro" id="IPR014718">
    <property type="entry name" value="GH-type_carb-bd"/>
</dbReference>
<dbReference type="Gene3D" id="2.70.98.10">
    <property type="match status" value="1"/>
</dbReference>
<evidence type="ECO:0000256" key="4">
    <source>
        <dbReference type="ARBA" id="ARBA00013185"/>
    </source>
</evidence>
<comment type="similarity">
    <text evidence="3 8">Belongs to the aldose epimerase family.</text>
</comment>
<dbReference type="PIRSF" id="PIRSF005096">
    <property type="entry name" value="GALM"/>
    <property type="match status" value="1"/>
</dbReference>
<dbReference type="InterPro" id="IPR018052">
    <property type="entry name" value="Ald1_epimerase_CS"/>
</dbReference>
<keyword evidence="6 8" id="KW-0413">Isomerase</keyword>
<dbReference type="Proteomes" id="UP001595752">
    <property type="component" value="Unassembled WGS sequence"/>
</dbReference>
<evidence type="ECO:0000256" key="7">
    <source>
        <dbReference type="ARBA" id="ARBA00023277"/>
    </source>
</evidence>
<organism evidence="9 10">
    <name type="scientific">Bacillus songklensis</name>
    <dbReference type="NCBI Taxonomy" id="1069116"/>
    <lineage>
        <taxon>Bacteria</taxon>
        <taxon>Bacillati</taxon>
        <taxon>Bacillota</taxon>
        <taxon>Bacilli</taxon>
        <taxon>Bacillales</taxon>
        <taxon>Bacillaceae</taxon>
        <taxon>Bacillus</taxon>
    </lineage>
</organism>
<comment type="catalytic activity">
    <reaction evidence="1 8">
        <text>alpha-D-glucose = beta-D-glucose</text>
        <dbReference type="Rhea" id="RHEA:10264"/>
        <dbReference type="ChEBI" id="CHEBI:15903"/>
        <dbReference type="ChEBI" id="CHEBI:17925"/>
        <dbReference type="EC" id="5.1.3.3"/>
    </reaction>
</comment>
<proteinExistence type="inferred from homology"/>
<dbReference type="Pfam" id="PF01263">
    <property type="entry name" value="Aldose_epim"/>
    <property type="match status" value="1"/>
</dbReference>
<sequence>MEITKETFGQLNDQTIYAYTMKNKNNIEVVCLNYGCVITKLMTPDADGNLENIVLGFDCIEDYIDFSPYFGAVIGRVAGRIANAEFELDGKTYKLAQNDQRNHLHGGIRGFSHVVWDTKVIENENDARSIEFTYASPDGEEGYPGNVTVKVIYTLNDQNELLISYEGTTEQKTLLNLTNHTYFNLGGNLKRDILDHTLNMKSDRFVELREDLIPTGNFLDVENTVFDFRKGRKIKDGVNSDHIQNSIAGGGYDHPFLLNTNNDQEVILYDEESGRCITIETDQPDVVLYTGSQLEDDYSMRGVQSRKYLGLCLETQGLPDAIHHPRFPSGILDKGEVYRSITKYTFGVK</sequence>
<dbReference type="NCBIfam" id="NF008277">
    <property type="entry name" value="PRK11055.1"/>
    <property type="match status" value="1"/>
</dbReference>
<dbReference type="PROSITE" id="PS00545">
    <property type="entry name" value="ALDOSE_1_EPIMERASE"/>
    <property type="match status" value="1"/>
</dbReference>
<comment type="pathway">
    <text evidence="2 8">Carbohydrate metabolism; hexose metabolism.</text>
</comment>
<evidence type="ECO:0000313" key="9">
    <source>
        <dbReference type="EMBL" id="MFC3884503.1"/>
    </source>
</evidence>
<evidence type="ECO:0000256" key="8">
    <source>
        <dbReference type="PIRNR" id="PIRNR005096"/>
    </source>
</evidence>
<dbReference type="PANTHER" id="PTHR10091:SF0">
    <property type="entry name" value="GALACTOSE MUTAROTASE"/>
    <property type="match status" value="1"/>
</dbReference>
<evidence type="ECO:0000256" key="5">
    <source>
        <dbReference type="ARBA" id="ARBA00014165"/>
    </source>
</evidence>
<dbReference type="InterPro" id="IPR015443">
    <property type="entry name" value="Aldose_1-epimerase"/>
</dbReference>
<dbReference type="InterPro" id="IPR011013">
    <property type="entry name" value="Gal_mutarotase_sf_dom"/>
</dbReference>
<evidence type="ECO:0000256" key="3">
    <source>
        <dbReference type="ARBA" id="ARBA00006206"/>
    </source>
</evidence>
<comment type="caution">
    <text evidence="9">The sequence shown here is derived from an EMBL/GenBank/DDBJ whole genome shotgun (WGS) entry which is preliminary data.</text>
</comment>
<dbReference type="GO" id="GO:0016853">
    <property type="term" value="F:isomerase activity"/>
    <property type="evidence" value="ECO:0007669"/>
    <property type="project" value="UniProtKB-KW"/>
</dbReference>
<evidence type="ECO:0000256" key="6">
    <source>
        <dbReference type="ARBA" id="ARBA00023235"/>
    </source>
</evidence>
<dbReference type="SUPFAM" id="SSF74650">
    <property type="entry name" value="Galactose mutarotase-like"/>
    <property type="match status" value="1"/>
</dbReference>
<dbReference type="EC" id="5.1.3.3" evidence="4 8"/>
<dbReference type="CDD" id="cd09019">
    <property type="entry name" value="galactose_mutarotase_like"/>
    <property type="match status" value="1"/>
</dbReference>
<dbReference type="InterPro" id="IPR008183">
    <property type="entry name" value="Aldose_1/G6P_1-epimerase"/>
</dbReference>
<evidence type="ECO:0000256" key="2">
    <source>
        <dbReference type="ARBA" id="ARBA00005028"/>
    </source>
</evidence>
<reference evidence="10" key="1">
    <citation type="journal article" date="2019" name="Int. J. Syst. Evol. Microbiol.">
        <title>The Global Catalogue of Microorganisms (GCM) 10K type strain sequencing project: providing services to taxonomists for standard genome sequencing and annotation.</title>
        <authorList>
            <consortium name="The Broad Institute Genomics Platform"/>
            <consortium name="The Broad Institute Genome Sequencing Center for Infectious Disease"/>
            <person name="Wu L."/>
            <person name="Ma J."/>
        </authorList>
    </citation>
    <scope>NUCLEOTIDE SEQUENCE [LARGE SCALE GENOMIC DNA]</scope>
    <source>
        <strain evidence="10">CCUG 61889</strain>
    </source>
</reference>
<dbReference type="PANTHER" id="PTHR10091">
    <property type="entry name" value="ALDOSE-1-EPIMERASE"/>
    <property type="match status" value="1"/>
</dbReference>
<keyword evidence="7 8" id="KW-0119">Carbohydrate metabolism</keyword>
<keyword evidence="10" id="KW-1185">Reference proteome</keyword>
<gene>
    <name evidence="9" type="ORF">ACFOU2_13705</name>
</gene>
<accession>A0ABV8B2I9</accession>
<evidence type="ECO:0000313" key="10">
    <source>
        <dbReference type="Proteomes" id="UP001595752"/>
    </source>
</evidence>
<dbReference type="InterPro" id="IPR047215">
    <property type="entry name" value="Galactose_mutarotase-like"/>
</dbReference>
<protein>
    <recommendedName>
        <fullName evidence="5 8">Aldose 1-epimerase</fullName>
        <ecNumber evidence="4 8">5.1.3.3</ecNumber>
    </recommendedName>
</protein>
<dbReference type="RefSeq" id="WP_377916003.1">
    <property type="nucleotide sequence ID" value="NZ_JBHRZT010000052.1"/>
</dbReference>
<evidence type="ECO:0000256" key="1">
    <source>
        <dbReference type="ARBA" id="ARBA00001614"/>
    </source>
</evidence>
<name>A0ABV8B2I9_9BACI</name>
<dbReference type="EMBL" id="JBHRZT010000052">
    <property type="protein sequence ID" value="MFC3884503.1"/>
    <property type="molecule type" value="Genomic_DNA"/>
</dbReference>